<evidence type="ECO:0000256" key="3">
    <source>
        <dbReference type="ARBA" id="ARBA00023125"/>
    </source>
</evidence>
<comment type="caution">
    <text evidence="6">The sequence shown here is derived from an EMBL/GenBank/DDBJ whole genome shotgun (WGS) entry which is preliminary data.</text>
</comment>
<dbReference type="EMBL" id="LIRS01000010">
    <property type="protein sequence ID" value="KOY42442.1"/>
    <property type="molecule type" value="Genomic_DNA"/>
</dbReference>
<evidence type="ECO:0000313" key="6">
    <source>
        <dbReference type="EMBL" id="KOY42442.1"/>
    </source>
</evidence>
<dbReference type="RefSeq" id="WP_029830213.1">
    <property type="nucleotide sequence ID" value="NZ_CP046787.1"/>
</dbReference>
<accession>A0AAW3J5U7</accession>
<dbReference type="GO" id="GO:0003700">
    <property type="term" value="F:DNA-binding transcription factor activity"/>
    <property type="evidence" value="ECO:0007669"/>
    <property type="project" value="InterPro"/>
</dbReference>
<proteinExistence type="inferred from homology"/>
<name>A0AAW3J5U7_VIBPH</name>
<dbReference type="PANTHER" id="PTHR30118">
    <property type="entry name" value="HTH-TYPE TRANSCRIPTIONAL REGULATOR LEUO-RELATED"/>
    <property type="match status" value="1"/>
</dbReference>
<evidence type="ECO:0000256" key="1">
    <source>
        <dbReference type="ARBA" id="ARBA00009437"/>
    </source>
</evidence>
<dbReference type="SUPFAM" id="SSF46785">
    <property type="entry name" value="Winged helix' DNA-binding domain"/>
    <property type="match status" value="1"/>
</dbReference>
<dbReference type="AlphaFoldDB" id="A0AAW3J5U7"/>
<keyword evidence="2" id="KW-0805">Transcription regulation</keyword>
<comment type="similarity">
    <text evidence="1">Belongs to the LysR transcriptional regulatory family.</text>
</comment>
<gene>
    <name evidence="6" type="ORF">ACX05_01050</name>
</gene>
<dbReference type="Gene3D" id="3.40.190.10">
    <property type="entry name" value="Periplasmic binding protein-like II"/>
    <property type="match status" value="2"/>
</dbReference>
<evidence type="ECO:0000256" key="4">
    <source>
        <dbReference type="ARBA" id="ARBA00023163"/>
    </source>
</evidence>
<dbReference type="Proteomes" id="UP000037697">
    <property type="component" value="Unassembled WGS sequence"/>
</dbReference>
<dbReference type="InterPro" id="IPR000847">
    <property type="entry name" value="LysR_HTH_N"/>
</dbReference>
<dbReference type="Gene3D" id="1.10.10.10">
    <property type="entry name" value="Winged helix-like DNA-binding domain superfamily/Winged helix DNA-binding domain"/>
    <property type="match status" value="1"/>
</dbReference>
<keyword evidence="3" id="KW-0238">DNA-binding</keyword>
<keyword evidence="4" id="KW-0804">Transcription</keyword>
<protein>
    <recommendedName>
        <fullName evidence="5">HTH lysR-type domain-containing protein</fullName>
    </recommendedName>
</protein>
<feature type="domain" description="HTH lysR-type" evidence="5">
    <location>
        <begin position="1"/>
        <end position="58"/>
    </location>
</feature>
<organism evidence="6 7">
    <name type="scientific">Vibrio parahaemolyticus</name>
    <dbReference type="NCBI Taxonomy" id="670"/>
    <lineage>
        <taxon>Bacteria</taxon>
        <taxon>Pseudomonadati</taxon>
        <taxon>Pseudomonadota</taxon>
        <taxon>Gammaproteobacteria</taxon>
        <taxon>Vibrionales</taxon>
        <taxon>Vibrionaceae</taxon>
        <taxon>Vibrio</taxon>
    </lineage>
</organism>
<dbReference type="GO" id="GO:0003677">
    <property type="term" value="F:DNA binding"/>
    <property type="evidence" value="ECO:0007669"/>
    <property type="project" value="UniProtKB-KW"/>
</dbReference>
<dbReference type="InterPro" id="IPR036388">
    <property type="entry name" value="WH-like_DNA-bd_sf"/>
</dbReference>
<evidence type="ECO:0000256" key="2">
    <source>
        <dbReference type="ARBA" id="ARBA00023015"/>
    </source>
</evidence>
<dbReference type="SUPFAM" id="SSF53850">
    <property type="entry name" value="Periplasmic binding protein-like II"/>
    <property type="match status" value="1"/>
</dbReference>
<dbReference type="Pfam" id="PF03466">
    <property type="entry name" value="LysR_substrate"/>
    <property type="match status" value="1"/>
</dbReference>
<reference evidence="6 7" key="1">
    <citation type="submission" date="2015-07" db="EMBL/GenBank/DDBJ databases">
        <title>Foodborne Vibrio parahaemolyticus Isolates.</title>
        <authorList>
            <person name="Ronholm J."/>
            <person name="Petronella N."/>
            <person name="Kenwell R."/>
            <person name="Banerjee S."/>
        </authorList>
    </citation>
    <scope>NUCLEOTIDE SEQUENCE [LARGE SCALE GENOMIC DNA]</scope>
    <source>
        <strain evidence="6 7">HS-06-05</strain>
    </source>
</reference>
<dbReference type="InterPro" id="IPR036390">
    <property type="entry name" value="WH_DNA-bd_sf"/>
</dbReference>
<sequence>MDLNLINTFLVVVEYQSYTKAAEHLGVTQPAISASMKRLEQLSNKNLFVRKGRNIELTSTAHHWVPLFRRALSIINDAVIEQATFQVCCTEPSFSRLTASPSFSLRCAPVSSLSLLDDLRLHKVDLVIDNLPTIETSFVCELVYEEPIVVICRQGHPRITGSTFNSSMFYAEQHCVLVDTEYRAVNLGGALLDPTQHLHIGMTTVSLSGMVLNVSKLDYLGILPLSFAREWQDSLKLQILPCPIKSQSIGYNMIYHKRDEHNVAHQKLRRQIRHDLVQNLMVRNF</sequence>
<dbReference type="InterPro" id="IPR005119">
    <property type="entry name" value="LysR_subst-bd"/>
</dbReference>
<dbReference type="InterPro" id="IPR050389">
    <property type="entry name" value="LysR-type_TF"/>
</dbReference>
<dbReference type="PRINTS" id="PR00039">
    <property type="entry name" value="HTHLYSR"/>
</dbReference>
<dbReference type="Pfam" id="PF00126">
    <property type="entry name" value="HTH_1"/>
    <property type="match status" value="1"/>
</dbReference>
<evidence type="ECO:0000259" key="5">
    <source>
        <dbReference type="PROSITE" id="PS50931"/>
    </source>
</evidence>
<dbReference type="PANTHER" id="PTHR30118:SF6">
    <property type="entry name" value="HTH-TYPE TRANSCRIPTIONAL REGULATOR LEUO"/>
    <property type="match status" value="1"/>
</dbReference>
<evidence type="ECO:0000313" key="7">
    <source>
        <dbReference type="Proteomes" id="UP000037697"/>
    </source>
</evidence>
<dbReference type="PROSITE" id="PS50931">
    <property type="entry name" value="HTH_LYSR"/>
    <property type="match status" value="1"/>
</dbReference>